<protein>
    <submittedName>
        <fullName evidence="1">Uncharacterized protein</fullName>
    </submittedName>
</protein>
<keyword evidence="2" id="KW-1185">Reference proteome</keyword>
<evidence type="ECO:0000313" key="1">
    <source>
        <dbReference type="EMBL" id="WXG71238.1"/>
    </source>
</evidence>
<reference evidence="1 2" key="1">
    <citation type="submission" date="2024-03" db="EMBL/GenBank/DDBJ databases">
        <title>Natural products discovery in diverse microorganisms through a two-stage MS feature dereplication strategy.</title>
        <authorList>
            <person name="Zhang R."/>
        </authorList>
    </citation>
    <scope>NUCLEOTIDE SEQUENCE [LARGE SCALE GENOMIC DNA]</scope>
    <source>
        <strain evidence="1 2">18930</strain>
    </source>
</reference>
<sequence length="124" mass="12530">MKNQLFVSVGRLTADAIGASDAVATPDVRVMPVVRSSAYLPTARYGIAVGFGDSVLGAIVPEAGNPSAAASVADALQAATLSPAQWSAFPACANPASANPAARHRLAHATSVIEDLASREVSTE</sequence>
<name>A0ABZ2PQ02_9NOCA</name>
<dbReference type="Proteomes" id="UP001432000">
    <property type="component" value="Chromosome"/>
</dbReference>
<evidence type="ECO:0000313" key="2">
    <source>
        <dbReference type="Proteomes" id="UP001432000"/>
    </source>
</evidence>
<dbReference type="EMBL" id="CP147846">
    <property type="protein sequence ID" value="WXG71238.1"/>
    <property type="molecule type" value="Genomic_DNA"/>
</dbReference>
<organism evidence="1 2">
    <name type="scientific">Rhodococcus sovatensis</name>
    <dbReference type="NCBI Taxonomy" id="1805840"/>
    <lineage>
        <taxon>Bacteria</taxon>
        <taxon>Bacillati</taxon>
        <taxon>Actinomycetota</taxon>
        <taxon>Actinomycetes</taxon>
        <taxon>Mycobacteriales</taxon>
        <taxon>Nocardiaceae</taxon>
        <taxon>Rhodococcus</taxon>
    </lineage>
</organism>
<dbReference type="RefSeq" id="WP_338892958.1">
    <property type="nucleotide sequence ID" value="NZ_CP147846.1"/>
</dbReference>
<accession>A0ABZ2PQ02</accession>
<proteinExistence type="predicted"/>
<gene>
    <name evidence="1" type="ORF">WDS16_12580</name>
</gene>